<dbReference type="SMART" id="SM00490">
    <property type="entry name" value="HELICc"/>
    <property type="match status" value="1"/>
</dbReference>
<keyword evidence="6" id="KW-1185">Reference proteome</keyword>
<dbReference type="InterPro" id="IPR014001">
    <property type="entry name" value="Helicase_ATP-bd"/>
</dbReference>
<dbReference type="PANTHER" id="PTHR45766">
    <property type="entry name" value="DNA ANNEALING HELICASE AND ENDONUCLEASE ZRANB3 FAMILY MEMBER"/>
    <property type="match status" value="1"/>
</dbReference>
<evidence type="ECO:0000313" key="6">
    <source>
        <dbReference type="Proteomes" id="UP001445335"/>
    </source>
</evidence>
<evidence type="ECO:0000256" key="1">
    <source>
        <dbReference type="ARBA" id="ARBA00022801"/>
    </source>
</evidence>
<dbReference type="SUPFAM" id="SSF52540">
    <property type="entry name" value="P-loop containing nucleoside triphosphate hydrolases"/>
    <property type="match status" value="2"/>
</dbReference>
<name>A0AAW1SDW5_9CHLO</name>
<dbReference type="Gene3D" id="3.40.50.10810">
    <property type="entry name" value="Tandem AAA-ATPase domain"/>
    <property type="match status" value="1"/>
</dbReference>
<evidence type="ECO:0000259" key="3">
    <source>
        <dbReference type="PROSITE" id="PS51192"/>
    </source>
</evidence>
<dbReference type="InterPro" id="IPR038718">
    <property type="entry name" value="SNF2-like_sf"/>
</dbReference>
<dbReference type="PANTHER" id="PTHR45766:SF5">
    <property type="entry name" value="SNF2 DOMAIN-CONTAINING PROTEIN _ HELICASE DOMAIN-CONTAINING PROTEIN _ HNH ENDONUCLEASE DOMAIN-CONTAINING PROTEIN"/>
    <property type="match status" value="1"/>
</dbReference>
<gene>
    <name evidence="5" type="ORF">WJX81_008228</name>
</gene>
<dbReference type="Gene3D" id="3.40.50.300">
    <property type="entry name" value="P-loop containing nucleotide triphosphate hydrolases"/>
    <property type="match status" value="1"/>
</dbReference>
<dbReference type="Pfam" id="PF01844">
    <property type="entry name" value="HNH"/>
    <property type="match status" value="1"/>
</dbReference>
<keyword evidence="1" id="KW-0378">Hydrolase</keyword>
<dbReference type="GO" id="GO:0006281">
    <property type="term" value="P:DNA repair"/>
    <property type="evidence" value="ECO:0007669"/>
    <property type="project" value="TreeGrafter"/>
</dbReference>
<dbReference type="InterPro" id="IPR000330">
    <property type="entry name" value="SNF2_N"/>
</dbReference>
<dbReference type="InterPro" id="IPR003615">
    <property type="entry name" value="HNH_nuc"/>
</dbReference>
<dbReference type="SMART" id="SM00487">
    <property type="entry name" value="DEXDc"/>
    <property type="match status" value="1"/>
</dbReference>
<organism evidence="5 6">
    <name type="scientific">Elliptochloris bilobata</name>
    <dbReference type="NCBI Taxonomy" id="381761"/>
    <lineage>
        <taxon>Eukaryota</taxon>
        <taxon>Viridiplantae</taxon>
        <taxon>Chlorophyta</taxon>
        <taxon>core chlorophytes</taxon>
        <taxon>Trebouxiophyceae</taxon>
        <taxon>Trebouxiophyceae incertae sedis</taxon>
        <taxon>Elliptochloris clade</taxon>
        <taxon>Elliptochloris</taxon>
    </lineage>
</organism>
<evidence type="ECO:0000259" key="4">
    <source>
        <dbReference type="PROSITE" id="PS51194"/>
    </source>
</evidence>
<feature type="domain" description="Helicase ATP-binding" evidence="3">
    <location>
        <begin position="253"/>
        <end position="436"/>
    </location>
</feature>
<proteinExistence type="predicted"/>
<dbReference type="PROSITE" id="PS51192">
    <property type="entry name" value="HELICASE_ATP_BIND_1"/>
    <property type="match status" value="1"/>
</dbReference>
<dbReference type="Gene3D" id="1.10.30.50">
    <property type="match status" value="1"/>
</dbReference>
<evidence type="ECO:0000313" key="5">
    <source>
        <dbReference type="EMBL" id="KAK9843831.1"/>
    </source>
</evidence>
<dbReference type="GO" id="GO:0003676">
    <property type="term" value="F:nucleic acid binding"/>
    <property type="evidence" value="ECO:0007669"/>
    <property type="project" value="InterPro"/>
</dbReference>
<dbReference type="CDD" id="cd00085">
    <property type="entry name" value="HNHc"/>
    <property type="match status" value="1"/>
</dbReference>
<feature type="domain" description="Helicase C-terminal" evidence="4">
    <location>
        <begin position="530"/>
        <end position="680"/>
    </location>
</feature>
<dbReference type="InterPro" id="IPR027417">
    <property type="entry name" value="P-loop_NTPase"/>
</dbReference>
<dbReference type="GO" id="GO:0008270">
    <property type="term" value="F:zinc ion binding"/>
    <property type="evidence" value="ECO:0007669"/>
    <property type="project" value="InterPro"/>
</dbReference>
<evidence type="ECO:0008006" key="7">
    <source>
        <dbReference type="Google" id="ProtNLM"/>
    </source>
</evidence>
<sequence length="1114" mass="118466">MRWSLQLLARVPVSVAKGTGVHCRHYVVRPQLRRSRQSPSSGPGSGLGLQALQQRACEFAEHVFARGPPPASHRCPGVYKAGGHGCGAPLRFAPICLGPGQVIERWRCLRNSDGCGYTDFPLPRLRWPQLALEAVSPHAFQVQVAPGAEEAIAFCGGLRALLAAIGVPASLELPAAPVRMAWMHYAGVVSVLRGRRHGLRNLLAPAGLVPEGTLGALRGACSHEGSGEVERRFAALPAHLAAALLPFQREGVRFGLARRGRMLLADEMGVGKTVQAIALLACYQDEWPALVVAPASLRLVWAEELARWLPHLRPAHVHVVEGRADRLPPKHAFQVVITSYDMLARLTCAACRGGGGGGGARKTCTGSECMAGAGWRMVVVDESHSLRTVDRAAGAPTTEAAVAAVSAARRAVLLSGTPSLSRPFDLFRQVEALRPGLLGGARERFAARYCARRLVPVSNGDPGRLRWDNGGLAHAAELHALLKQEVMLRRLKSEVMAQLPPKRRQVVRLPPPAHAEWPRAAGDEEGGGPASKDAGPKFIVFAHHRTVMAKLAAALDGAAAGGGRRWAGVPFVAIDGSTDAVDRRAACRRFRDDPAVRMALLSITAAGTGLDFSAASAVVFAELPDEVALVRQAEDRAHRHGQRRAVNVYFLIARGTSDERRWQLLDRSLERVTAVHDGGAAGGGNGPGDARGIALDAVCEAGGARGWGSAVAEDKAALPDVVGATDDERPKVWFEVSAHTNRMHFHAAADGSAPLGLSLPLELLQLAAVAALPPALTNLLDAIDRRREDGCTHVGAAGVLALDAGVTRAQAAGWIAEAREFAAEWAELRAVFQSRLFGVCVRSPLQEVLAELEAAAANAGAYGLSKERYLRGGQAAAPLPPGAAWHTVCVRYTRRASTVAYQQALSDVLGRLCIHCLQPVLGAPAPPDAVLDGAGALFCGPACEAAWCLRSSGGALRRALFRLERGVCQICRLDCHALLQRLRNVEKGAARWQERRWRRLREAAPAWEARGAKAAGERLVTQAVAGNAWHADHILPVFRGGGLCTLENLRTLCVVCHQAVTKRQARERADARHMVAQSTLDAFIIRPRSAGQGSADPDPDPANAAASHAAGGRA</sequence>
<dbReference type="EMBL" id="JALJOU010000005">
    <property type="protein sequence ID" value="KAK9843831.1"/>
    <property type="molecule type" value="Genomic_DNA"/>
</dbReference>
<dbReference type="Pfam" id="PF00176">
    <property type="entry name" value="SNF2-rel_dom"/>
    <property type="match status" value="1"/>
</dbReference>
<feature type="compositionally biased region" description="Low complexity" evidence="2">
    <location>
        <begin position="1093"/>
        <end position="1114"/>
    </location>
</feature>
<dbReference type="PROSITE" id="PS51194">
    <property type="entry name" value="HELICASE_CTER"/>
    <property type="match status" value="1"/>
</dbReference>
<dbReference type="GO" id="GO:0005524">
    <property type="term" value="F:ATP binding"/>
    <property type="evidence" value="ECO:0007669"/>
    <property type="project" value="InterPro"/>
</dbReference>
<dbReference type="InterPro" id="IPR001650">
    <property type="entry name" value="Helicase_C-like"/>
</dbReference>
<dbReference type="GO" id="GO:0043596">
    <property type="term" value="C:nuclear replication fork"/>
    <property type="evidence" value="ECO:0007669"/>
    <property type="project" value="TreeGrafter"/>
</dbReference>
<dbReference type="GO" id="GO:0031297">
    <property type="term" value="P:replication fork processing"/>
    <property type="evidence" value="ECO:0007669"/>
    <property type="project" value="TreeGrafter"/>
</dbReference>
<reference evidence="5 6" key="1">
    <citation type="journal article" date="2024" name="Nat. Commun.">
        <title>Phylogenomics reveals the evolutionary origins of lichenization in chlorophyte algae.</title>
        <authorList>
            <person name="Puginier C."/>
            <person name="Libourel C."/>
            <person name="Otte J."/>
            <person name="Skaloud P."/>
            <person name="Haon M."/>
            <person name="Grisel S."/>
            <person name="Petersen M."/>
            <person name="Berrin J.G."/>
            <person name="Delaux P.M."/>
            <person name="Dal Grande F."/>
            <person name="Keller J."/>
        </authorList>
    </citation>
    <scope>NUCLEOTIDE SEQUENCE [LARGE SCALE GENOMIC DNA]</scope>
    <source>
        <strain evidence="5 6">SAG 245.80</strain>
    </source>
</reference>
<accession>A0AAW1SDW5</accession>
<dbReference type="Pfam" id="PF00271">
    <property type="entry name" value="Helicase_C"/>
    <property type="match status" value="1"/>
</dbReference>
<dbReference type="CDD" id="cd18793">
    <property type="entry name" value="SF2_C_SNF"/>
    <property type="match status" value="1"/>
</dbReference>
<dbReference type="GO" id="GO:0004520">
    <property type="term" value="F:DNA endonuclease activity"/>
    <property type="evidence" value="ECO:0007669"/>
    <property type="project" value="TreeGrafter"/>
</dbReference>
<comment type="caution">
    <text evidence="5">The sequence shown here is derived from an EMBL/GenBank/DDBJ whole genome shotgun (WGS) entry which is preliminary data.</text>
</comment>
<feature type="region of interest" description="Disordered" evidence="2">
    <location>
        <begin position="1088"/>
        <end position="1114"/>
    </location>
</feature>
<dbReference type="Proteomes" id="UP001445335">
    <property type="component" value="Unassembled WGS sequence"/>
</dbReference>
<dbReference type="InterPro" id="IPR002711">
    <property type="entry name" value="HNH"/>
</dbReference>
<protein>
    <recommendedName>
        <fullName evidence="7">DNA annealing helicase and endonuclease ZRANB3</fullName>
    </recommendedName>
</protein>
<dbReference type="AlphaFoldDB" id="A0AAW1SDW5"/>
<dbReference type="GO" id="GO:0016787">
    <property type="term" value="F:hydrolase activity"/>
    <property type="evidence" value="ECO:0007669"/>
    <property type="project" value="UniProtKB-KW"/>
</dbReference>
<feature type="region of interest" description="Disordered" evidence="2">
    <location>
        <begin position="511"/>
        <end position="532"/>
    </location>
</feature>
<dbReference type="InterPro" id="IPR049730">
    <property type="entry name" value="SNF2/RAD54-like_C"/>
</dbReference>
<evidence type="ECO:0000256" key="2">
    <source>
        <dbReference type="SAM" id="MobiDB-lite"/>
    </source>
</evidence>